<comment type="caution">
    <text evidence="1">The sequence shown here is derived from an EMBL/GenBank/DDBJ whole genome shotgun (WGS) entry which is preliminary data.</text>
</comment>
<reference evidence="1 2" key="1">
    <citation type="submission" date="2015-01" db="EMBL/GenBank/DDBJ databases">
        <title>Draft Genome Sequences of Four Bacillus thermoamylovorans Strains, Isolated From Food Products.</title>
        <authorList>
            <person name="Krawcyk A.O."/>
            <person name="Berendsen E.M."/>
            <person name="Eijlander R.T."/>
            <person name="de Jong A."/>
            <person name="Wells-Bennik M."/>
            <person name="Kuipers O.P."/>
        </authorList>
    </citation>
    <scope>NUCLEOTIDE SEQUENCE [LARGE SCALE GENOMIC DNA]</scope>
    <source>
        <strain evidence="1 2">B4167</strain>
    </source>
</reference>
<accession>A0ABD4A4T4</accession>
<evidence type="ECO:0000313" key="2">
    <source>
        <dbReference type="Proteomes" id="UP000032076"/>
    </source>
</evidence>
<dbReference type="AlphaFoldDB" id="A0ABD4A4T4"/>
<organism evidence="1 2">
    <name type="scientific">Caldibacillus thermoamylovorans</name>
    <dbReference type="NCBI Taxonomy" id="35841"/>
    <lineage>
        <taxon>Bacteria</taxon>
        <taxon>Bacillati</taxon>
        <taxon>Bacillota</taxon>
        <taxon>Bacilli</taxon>
        <taxon>Bacillales</taxon>
        <taxon>Bacillaceae</taxon>
        <taxon>Caldibacillus</taxon>
    </lineage>
</organism>
<dbReference type="Proteomes" id="UP000032076">
    <property type="component" value="Unassembled WGS sequence"/>
</dbReference>
<proteinExistence type="predicted"/>
<evidence type="ECO:0000313" key="1">
    <source>
        <dbReference type="EMBL" id="KIO71847.1"/>
    </source>
</evidence>
<gene>
    <name evidence="1" type="ORF">B4167_3316</name>
</gene>
<dbReference type="EMBL" id="JXLU01000115">
    <property type="protein sequence ID" value="KIO71847.1"/>
    <property type="molecule type" value="Genomic_DNA"/>
</dbReference>
<protein>
    <submittedName>
        <fullName evidence="1">Uncharacterized protein</fullName>
    </submittedName>
</protein>
<sequence length="45" mass="5336">MATNPVLVVIFWPEIPFFGDESRSRRHFLAGNPIFWRRIPFSSPF</sequence>
<name>A0ABD4A4T4_9BACI</name>